<organism evidence="2 3">
    <name type="scientific">Candidatus Collierbacteria bacterium GW2011_GWB2_44_22</name>
    <dbReference type="NCBI Taxonomy" id="1618387"/>
    <lineage>
        <taxon>Bacteria</taxon>
        <taxon>Candidatus Collieribacteriota</taxon>
    </lineage>
</organism>
<reference evidence="2 3" key="1">
    <citation type="journal article" date="2015" name="Nature">
        <title>rRNA introns, odd ribosomes, and small enigmatic genomes across a large radiation of phyla.</title>
        <authorList>
            <person name="Brown C.T."/>
            <person name="Hug L.A."/>
            <person name="Thomas B.C."/>
            <person name="Sharon I."/>
            <person name="Castelle C.J."/>
            <person name="Singh A."/>
            <person name="Wilkins M.J."/>
            <person name="Williams K.H."/>
            <person name="Banfield J.F."/>
        </authorList>
    </citation>
    <scope>NUCLEOTIDE SEQUENCE [LARGE SCALE GENOMIC DNA]</scope>
</reference>
<feature type="transmembrane region" description="Helical" evidence="1">
    <location>
        <begin position="12"/>
        <end position="33"/>
    </location>
</feature>
<dbReference type="STRING" id="1618387.UW44_C0006G0023"/>
<dbReference type="AlphaFoldDB" id="A0A0G1HY79"/>
<keyword evidence="1" id="KW-1133">Transmembrane helix</keyword>
<sequence length="180" mass="20177">MRNLNLKQWHANAIMVAIGLIALILVMIFIPAVSVALRHVYAFFAVIAVWVYKWIIVNILKLILWVIMQIGVCFAAPLFIGAGLRWLTTILDKKAEEGKKTHWLGHVIFAVCIGILLGTLWTGLVMWMATLPTWFGGLFQSLGWSGSWGDNPPIAWGIIAFILMEVGYALNVPSEPSRRY</sequence>
<keyword evidence="1" id="KW-0472">Membrane</keyword>
<protein>
    <submittedName>
        <fullName evidence="2">Uncharacterized protein</fullName>
    </submittedName>
</protein>
<gene>
    <name evidence="2" type="ORF">UW44_C0006G0023</name>
</gene>
<feature type="transmembrane region" description="Helical" evidence="1">
    <location>
        <begin position="107"/>
        <end position="134"/>
    </location>
</feature>
<name>A0A0G1HY79_9BACT</name>
<comment type="caution">
    <text evidence="2">The sequence shown here is derived from an EMBL/GenBank/DDBJ whole genome shotgun (WGS) entry which is preliminary data.</text>
</comment>
<evidence type="ECO:0000256" key="1">
    <source>
        <dbReference type="SAM" id="Phobius"/>
    </source>
</evidence>
<feature type="transmembrane region" description="Helical" evidence="1">
    <location>
        <begin position="62"/>
        <end position="87"/>
    </location>
</feature>
<keyword evidence="1" id="KW-0812">Transmembrane</keyword>
<dbReference type="EMBL" id="LCIH01000006">
    <property type="protein sequence ID" value="KKT51905.1"/>
    <property type="molecule type" value="Genomic_DNA"/>
</dbReference>
<evidence type="ECO:0000313" key="3">
    <source>
        <dbReference type="Proteomes" id="UP000034006"/>
    </source>
</evidence>
<accession>A0A0G1HY79</accession>
<dbReference type="Proteomes" id="UP000034006">
    <property type="component" value="Unassembled WGS sequence"/>
</dbReference>
<proteinExistence type="predicted"/>
<evidence type="ECO:0000313" key="2">
    <source>
        <dbReference type="EMBL" id="KKT51905.1"/>
    </source>
</evidence>
<feature type="transmembrane region" description="Helical" evidence="1">
    <location>
        <begin position="40"/>
        <end position="56"/>
    </location>
</feature>
<feature type="transmembrane region" description="Helical" evidence="1">
    <location>
        <begin position="154"/>
        <end position="172"/>
    </location>
</feature>